<evidence type="ECO:0000313" key="7">
    <source>
        <dbReference type="EMBL" id="KGD67926.1"/>
    </source>
</evidence>
<dbReference type="SUPFAM" id="SSF54001">
    <property type="entry name" value="Cysteine proteinases"/>
    <property type="match status" value="1"/>
</dbReference>
<dbReference type="GO" id="GO:0006508">
    <property type="term" value="P:proteolysis"/>
    <property type="evidence" value="ECO:0007669"/>
    <property type="project" value="UniProtKB-KW"/>
</dbReference>
<evidence type="ECO:0000256" key="4">
    <source>
        <dbReference type="ARBA" id="ARBA00022807"/>
    </source>
</evidence>
<dbReference type="RefSeq" id="WP_035125515.1">
    <property type="nucleotide sequence ID" value="NZ_JRHH01000003.1"/>
</dbReference>
<name>A0A095STE0_9FLAO</name>
<feature type="chain" id="PRO_5001917967" evidence="5">
    <location>
        <begin position="23"/>
        <end position="158"/>
    </location>
</feature>
<dbReference type="Pfam" id="PF00877">
    <property type="entry name" value="NLPC_P60"/>
    <property type="match status" value="1"/>
</dbReference>
<evidence type="ECO:0000256" key="3">
    <source>
        <dbReference type="ARBA" id="ARBA00022801"/>
    </source>
</evidence>
<dbReference type="EMBL" id="JRHH01000003">
    <property type="protein sequence ID" value="KGD67926.1"/>
    <property type="molecule type" value="Genomic_DNA"/>
</dbReference>
<protein>
    <submittedName>
        <fullName evidence="7">Glycoside hydrolase</fullName>
    </submittedName>
</protein>
<organism evidence="7 8">
    <name type="scientific">Flavobacterium aquatile LMG 4008 = ATCC 11947</name>
    <dbReference type="NCBI Taxonomy" id="1453498"/>
    <lineage>
        <taxon>Bacteria</taxon>
        <taxon>Pseudomonadati</taxon>
        <taxon>Bacteroidota</taxon>
        <taxon>Flavobacteriia</taxon>
        <taxon>Flavobacteriales</taxon>
        <taxon>Flavobacteriaceae</taxon>
        <taxon>Flavobacterium</taxon>
    </lineage>
</organism>
<feature type="signal peptide" evidence="5">
    <location>
        <begin position="1"/>
        <end position="22"/>
    </location>
</feature>
<dbReference type="PANTHER" id="PTHR47053">
    <property type="entry name" value="MUREIN DD-ENDOPEPTIDASE MEPH-RELATED"/>
    <property type="match status" value="1"/>
</dbReference>
<dbReference type="PROSITE" id="PS51257">
    <property type="entry name" value="PROKAR_LIPOPROTEIN"/>
    <property type="match status" value="1"/>
</dbReference>
<dbReference type="STRING" id="1453498.LG45_06360"/>
<gene>
    <name evidence="7" type="ORF">LG45_06360</name>
</gene>
<keyword evidence="4" id="KW-0788">Thiol protease</keyword>
<accession>A0A095STE0</accession>
<comment type="similarity">
    <text evidence="1">Belongs to the peptidase C40 family.</text>
</comment>
<feature type="domain" description="NlpC/P60" evidence="6">
    <location>
        <begin position="31"/>
        <end position="157"/>
    </location>
</feature>
<dbReference type="Gene3D" id="3.90.1720.10">
    <property type="entry name" value="endopeptidase domain like (from Nostoc punctiforme)"/>
    <property type="match status" value="1"/>
</dbReference>
<dbReference type="AlphaFoldDB" id="A0A095STE0"/>
<evidence type="ECO:0000313" key="8">
    <source>
        <dbReference type="Proteomes" id="UP000029554"/>
    </source>
</evidence>
<dbReference type="eggNOG" id="COG0791">
    <property type="taxonomic scope" value="Bacteria"/>
</dbReference>
<sequence length="158" mass="17833">MKHLLYLLVLLFLVTSCKSTSSATSNSKKTSQFNEQIIDDATDKIGTPYKYAGITNAGYDCSGLVFTTFQKNHISLPRSSYEMSKKGTIIKKNDCRKGDLIFFKTNGKNKINHVGIITEVDDDEIKFVHSSTQRGVIISSTKEDYYRKSFAQINRIVE</sequence>
<keyword evidence="2" id="KW-0645">Protease</keyword>
<evidence type="ECO:0000256" key="2">
    <source>
        <dbReference type="ARBA" id="ARBA00022670"/>
    </source>
</evidence>
<evidence type="ECO:0000259" key="6">
    <source>
        <dbReference type="PROSITE" id="PS51935"/>
    </source>
</evidence>
<dbReference type="InterPro" id="IPR038765">
    <property type="entry name" value="Papain-like_cys_pep_sf"/>
</dbReference>
<keyword evidence="5" id="KW-0732">Signal</keyword>
<dbReference type="PANTHER" id="PTHR47053:SF1">
    <property type="entry name" value="MUREIN DD-ENDOPEPTIDASE MEPH-RELATED"/>
    <property type="match status" value="1"/>
</dbReference>
<dbReference type="InterPro" id="IPR051202">
    <property type="entry name" value="Peptidase_C40"/>
</dbReference>
<dbReference type="PROSITE" id="PS51935">
    <property type="entry name" value="NLPC_P60"/>
    <property type="match status" value="1"/>
</dbReference>
<dbReference type="Proteomes" id="UP000029554">
    <property type="component" value="Unassembled WGS sequence"/>
</dbReference>
<proteinExistence type="inferred from homology"/>
<dbReference type="InterPro" id="IPR000064">
    <property type="entry name" value="NLP_P60_dom"/>
</dbReference>
<evidence type="ECO:0000256" key="5">
    <source>
        <dbReference type="SAM" id="SignalP"/>
    </source>
</evidence>
<reference evidence="7 8" key="1">
    <citation type="submission" date="2014-09" db="EMBL/GenBank/DDBJ databases">
        <title>Whole Genome Shotgun of Flavobacterium aquatile LMG 4008.</title>
        <authorList>
            <person name="Gale A.N."/>
            <person name="Pipes S.E."/>
            <person name="Newman J.D."/>
        </authorList>
    </citation>
    <scope>NUCLEOTIDE SEQUENCE [LARGE SCALE GENOMIC DNA]</scope>
    <source>
        <strain evidence="7 8">LMG 4008</strain>
    </source>
</reference>
<evidence type="ECO:0000256" key="1">
    <source>
        <dbReference type="ARBA" id="ARBA00007074"/>
    </source>
</evidence>
<keyword evidence="8" id="KW-1185">Reference proteome</keyword>
<dbReference type="GO" id="GO:0008234">
    <property type="term" value="F:cysteine-type peptidase activity"/>
    <property type="evidence" value="ECO:0007669"/>
    <property type="project" value="UniProtKB-KW"/>
</dbReference>
<dbReference type="OrthoDB" id="9807055at2"/>
<keyword evidence="3 7" id="KW-0378">Hydrolase</keyword>
<comment type="caution">
    <text evidence="7">The sequence shown here is derived from an EMBL/GenBank/DDBJ whole genome shotgun (WGS) entry which is preliminary data.</text>
</comment>